<feature type="compositionally biased region" description="Basic and acidic residues" evidence="1">
    <location>
        <begin position="108"/>
        <end position="119"/>
    </location>
</feature>
<dbReference type="InParanoid" id="A0A0L0HR29"/>
<dbReference type="OrthoDB" id="2160732at2759"/>
<dbReference type="VEuPathDB" id="FungiDB:SPPG_01288"/>
<dbReference type="AlphaFoldDB" id="A0A0L0HR29"/>
<feature type="compositionally biased region" description="Acidic residues" evidence="1">
    <location>
        <begin position="120"/>
        <end position="154"/>
    </location>
</feature>
<dbReference type="EMBL" id="KQ257451">
    <property type="protein sequence ID" value="KND03831.1"/>
    <property type="molecule type" value="Genomic_DNA"/>
</dbReference>
<feature type="compositionally biased region" description="Gly residues" evidence="1">
    <location>
        <begin position="211"/>
        <end position="223"/>
    </location>
</feature>
<evidence type="ECO:0000313" key="3">
    <source>
        <dbReference type="Proteomes" id="UP000053201"/>
    </source>
</evidence>
<gene>
    <name evidence="2" type="ORF">SPPG_01288</name>
</gene>
<protein>
    <submittedName>
        <fullName evidence="2">Uncharacterized protein</fullName>
    </submittedName>
</protein>
<feature type="compositionally biased region" description="Acidic residues" evidence="1">
    <location>
        <begin position="97"/>
        <end position="107"/>
    </location>
</feature>
<sequence length="231" mass="25191">MSTRQSRTGTPLTNTPTLTPRPLKSEEQTPWWAPVHKWEKQRVTPKWGPMLATLGPRPGVLPKPPVHDIQIVKYVKVKKRSSFPKDEHTSLAASIADDTDQPGENETDDHHVPEQVHEEADADADADAEGEGEDEEDEEDEEEDDDDEDQDEAEQASSTRAIVNEDIEMLGPGSLGVTAMDIDETLSNPLSMGMPHEHFHRSHVVHEEASAGGGDGGGDGGEGVEPKEGVE</sequence>
<proteinExistence type="predicted"/>
<feature type="region of interest" description="Disordered" evidence="1">
    <location>
        <begin position="188"/>
        <end position="231"/>
    </location>
</feature>
<accession>A0A0L0HR29</accession>
<feature type="compositionally biased region" description="Low complexity" evidence="1">
    <location>
        <begin position="8"/>
        <end position="22"/>
    </location>
</feature>
<reference evidence="2 3" key="1">
    <citation type="submission" date="2009-08" db="EMBL/GenBank/DDBJ databases">
        <title>The Genome Sequence of Spizellomyces punctatus strain DAOM BR117.</title>
        <authorList>
            <consortium name="The Broad Institute Genome Sequencing Platform"/>
            <person name="Russ C."/>
            <person name="Cuomo C."/>
            <person name="Shea T."/>
            <person name="Young S.K."/>
            <person name="Zeng Q."/>
            <person name="Koehrsen M."/>
            <person name="Haas B."/>
            <person name="Borodovsky M."/>
            <person name="Guigo R."/>
            <person name="Alvarado L."/>
            <person name="Berlin A."/>
            <person name="Bochicchio J."/>
            <person name="Borenstein D."/>
            <person name="Chapman S."/>
            <person name="Chen Z."/>
            <person name="Engels R."/>
            <person name="Freedman E."/>
            <person name="Gellesch M."/>
            <person name="Goldberg J."/>
            <person name="Griggs A."/>
            <person name="Gujja S."/>
            <person name="Heiman D."/>
            <person name="Hepburn T."/>
            <person name="Howarth C."/>
            <person name="Jen D."/>
            <person name="Larson L."/>
            <person name="Lewis B."/>
            <person name="Mehta T."/>
            <person name="Park D."/>
            <person name="Pearson M."/>
            <person name="Roberts A."/>
            <person name="Saif S."/>
            <person name="Shenoy N."/>
            <person name="Sisk P."/>
            <person name="Stolte C."/>
            <person name="Sykes S."/>
            <person name="Thomson T."/>
            <person name="Walk T."/>
            <person name="White J."/>
            <person name="Yandava C."/>
            <person name="Burger G."/>
            <person name="Gray M.W."/>
            <person name="Holland P.W.H."/>
            <person name="King N."/>
            <person name="Lang F.B.F."/>
            <person name="Roger A.J."/>
            <person name="Ruiz-Trillo I."/>
            <person name="Lander E."/>
            <person name="Nusbaum C."/>
        </authorList>
    </citation>
    <scope>NUCLEOTIDE SEQUENCE [LARGE SCALE GENOMIC DNA]</scope>
    <source>
        <strain evidence="2 3">DAOM BR117</strain>
    </source>
</reference>
<dbReference type="Proteomes" id="UP000053201">
    <property type="component" value="Unassembled WGS sequence"/>
</dbReference>
<evidence type="ECO:0000313" key="2">
    <source>
        <dbReference type="EMBL" id="KND03831.1"/>
    </source>
</evidence>
<feature type="region of interest" description="Disordered" evidence="1">
    <location>
        <begin position="78"/>
        <end position="175"/>
    </location>
</feature>
<keyword evidence="3" id="KW-1185">Reference proteome</keyword>
<dbReference type="RefSeq" id="XP_016611870.1">
    <property type="nucleotide sequence ID" value="XM_016749611.1"/>
</dbReference>
<dbReference type="GeneID" id="27684961"/>
<organism evidence="2 3">
    <name type="scientific">Spizellomyces punctatus (strain DAOM BR117)</name>
    <dbReference type="NCBI Taxonomy" id="645134"/>
    <lineage>
        <taxon>Eukaryota</taxon>
        <taxon>Fungi</taxon>
        <taxon>Fungi incertae sedis</taxon>
        <taxon>Chytridiomycota</taxon>
        <taxon>Chytridiomycota incertae sedis</taxon>
        <taxon>Chytridiomycetes</taxon>
        <taxon>Spizellomycetales</taxon>
        <taxon>Spizellomycetaceae</taxon>
        <taxon>Spizellomyces</taxon>
    </lineage>
</organism>
<evidence type="ECO:0000256" key="1">
    <source>
        <dbReference type="SAM" id="MobiDB-lite"/>
    </source>
</evidence>
<name>A0A0L0HR29_SPIPD</name>
<feature type="region of interest" description="Disordered" evidence="1">
    <location>
        <begin position="1"/>
        <end position="30"/>
    </location>
</feature>